<proteinExistence type="predicted"/>
<dbReference type="Proteomes" id="UP000178857">
    <property type="component" value="Unassembled WGS sequence"/>
</dbReference>
<dbReference type="AlphaFoldDB" id="A0A1F7J9W4"/>
<protein>
    <submittedName>
        <fullName evidence="1">Uncharacterized protein</fullName>
    </submittedName>
</protein>
<reference evidence="1 2" key="1">
    <citation type="journal article" date="2016" name="Nat. Commun.">
        <title>Thousands of microbial genomes shed light on interconnected biogeochemical processes in an aquifer system.</title>
        <authorList>
            <person name="Anantharaman K."/>
            <person name="Brown C.T."/>
            <person name="Hug L.A."/>
            <person name="Sharon I."/>
            <person name="Castelle C.J."/>
            <person name="Probst A.J."/>
            <person name="Thomas B.C."/>
            <person name="Singh A."/>
            <person name="Wilkins M.J."/>
            <person name="Karaoz U."/>
            <person name="Brodie E.L."/>
            <person name="Williams K.H."/>
            <person name="Hubbard S.S."/>
            <person name="Banfield J.F."/>
        </authorList>
    </citation>
    <scope>NUCLEOTIDE SEQUENCE [LARGE SCALE GENOMIC DNA]</scope>
</reference>
<sequence>MSGEPLAPYQNNAQTVIETFVTSSPHTELRPHSPPKQIVDFTEQTLKTMKRTTTPETLHKISQRLTDFDGDDLILSGICTTTDLMTHMFLKEKDKLPTRWSSNEGYIRTIISMAANLDIAQLKNVIFDQEYDRDLSSPQKRTNEDIESLEKLIQNLQARASVPESGQTT</sequence>
<name>A0A1F7J9W4_9BACT</name>
<evidence type="ECO:0000313" key="2">
    <source>
        <dbReference type="Proteomes" id="UP000178857"/>
    </source>
</evidence>
<gene>
    <name evidence="1" type="ORF">A2970_01170</name>
</gene>
<comment type="caution">
    <text evidence="1">The sequence shown here is derived from an EMBL/GenBank/DDBJ whole genome shotgun (WGS) entry which is preliminary data.</text>
</comment>
<accession>A0A1F7J9W4</accession>
<evidence type="ECO:0000313" key="1">
    <source>
        <dbReference type="EMBL" id="OGK52418.1"/>
    </source>
</evidence>
<organism evidence="1 2">
    <name type="scientific">Candidatus Roizmanbacteria bacterium RIFCSPLOWO2_01_FULL_44_13</name>
    <dbReference type="NCBI Taxonomy" id="1802069"/>
    <lineage>
        <taxon>Bacteria</taxon>
        <taxon>Candidatus Roizmaniibacteriota</taxon>
    </lineage>
</organism>
<dbReference type="EMBL" id="MGAT01000024">
    <property type="protein sequence ID" value="OGK52418.1"/>
    <property type="molecule type" value="Genomic_DNA"/>
</dbReference>